<evidence type="ECO:0000256" key="4">
    <source>
        <dbReference type="ARBA" id="ARBA00022989"/>
    </source>
</evidence>
<gene>
    <name evidence="8" type="ORF">AWC35_21545</name>
</gene>
<feature type="transmembrane region" description="Helical" evidence="6">
    <location>
        <begin position="369"/>
        <end position="387"/>
    </location>
</feature>
<dbReference type="InterPro" id="IPR022324">
    <property type="entry name" value="Bacilysin_exporter_BacE_put"/>
</dbReference>
<dbReference type="InterPro" id="IPR011701">
    <property type="entry name" value="MFS"/>
</dbReference>
<protein>
    <submittedName>
        <fullName evidence="8">Permease</fullName>
    </submittedName>
</protein>
<organism evidence="8 9">
    <name type="scientific">Gibbsiella quercinecans</name>
    <dbReference type="NCBI Taxonomy" id="929813"/>
    <lineage>
        <taxon>Bacteria</taxon>
        <taxon>Pseudomonadati</taxon>
        <taxon>Pseudomonadota</taxon>
        <taxon>Gammaproteobacteria</taxon>
        <taxon>Enterobacterales</taxon>
        <taxon>Yersiniaceae</taxon>
        <taxon>Gibbsiella</taxon>
    </lineage>
</organism>
<sequence length="430" mass="46819">MSLFNKKTAPDRGWYNFNLLWAGQTLSLLGSQFVVVGMPLLALQFAEASPSQAVLLPFMMYLPFLIIGLPVGAIVDRINIRRIMMFCDGVQTIIYLTIFFLSIFFKIKIYMLMGLVFLSGCANVFFQISYTSVLPIIFKDKAPLQKGNAKLCFSESMVNIVGPFLAGPLISLFGVTVAVAANSLSFLISLMTLGLIKAIDYKEDKSTFRHTSVSVFRAVLDDIIVGIRFVFGHEYLEPIFLCGAMYVLFLTTIDTSLVLYCKSVLGLSSYQIGLVVGAAAAGFPLGNILSSPIVNKLSFARTLVLGATISVCGLVFIPISGMYNSVIGIIIACVIHGFGEGVFNPVALTFRQKESPAKMLGRVNSVHRFLIWGAISVGSLINSIVIHFGGLKAALWIGGCGTLLCLIPLVRKGIKKDLLKTHSEALHEKK</sequence>
<reference evidence="8 9" key="1">
    <citation type="submission" date="2016-01" db="EMBL/GenBank/DDBJ databases">
        <authorList>
            <person name="Oliw E.H."/>
        </authorList>
    </citation>
    <scope>NUCLEOTIDE SEQUENCE [LARGE SCALE GENOMIC DNA]</scope>
    <source>
        <strain evidence="8 9">FRB97</strain>
    </source>
</reference>
<keyword evidence="5 6" id="KW-0472">Membrane</keyword>
<feature type="transmembrane region" description="Helical" evidence="6">
    <location>
        <begin position="112"/>
        <end position="138"/>
    </location>
</feature>
<feature type="transmembrane region" description="Helical" evidence="6">
    <location>
        <begin position="83"/>
        <end position="105"/>
    </location>
</feature>
<feature type="transmembrane region" description="Helical" evidence="6">
    <location>
        <begin position="393"/>
        <end position="410"/>
    </location>
</feature>
<dbReference type="AlphaFoldDB" id="A0A250B710"/>
<dbReference type="PANTHER" id="PTHR23513:SF6">
    <property type="entry name" value="MAJOR FACILITATOR SUPERFAMILY ASSOCIATED DOMAIN-CONTAINING PROTEIN"/>
    <property type="match status" value="1"/>
</dbReference>
<keyword evidence="2" id="KW-1003">Cell membrane</keyword>
<dbReference type="OrthoDB" id="145388at2"/>
<feature type="transmembrane region" description="Helical" evidence="6">
    <location>
        <begin position="53"/>
        <end position="71"/>
    </location>
</feature>
<evidence type="ECO:0000256" key="5">
    <source>
        <dbReference type="ARBA" id="ARBA00023136"/>
    </source>
</evidence>
<keyword evidence="3 6" id="KW-0812">Transmembrane</keyword>
<dbReference type="PRINTS" id="PR01988">
    <property type="entry name" value="EXPORTERBACE"/>
</dbReference>
<dbReference type="InterPro" id="IPR036259">
    <property type="entry name" value="MFS_trans_sf"/>
</dbReference>
<proteinExistence type="predicted"/>
<dbReference type="PANTHER" id="PTHR23513">
    <property type="entry name" value="INTEGRAL MEMBRANE EFFLUX PROTEIN-RELATED"/>
    <property type="match status" value="1"/>
</dbReference>
<feature type="transmembrane region" description="Helical" evidence="6">
    <location>
        <begin position="20"/>
        <end position="41"/>
    </location>
</feature>
<name>A0A250B710_9GAMM</name>
<keyword evidence="4 6" id="KW-1133">Transmembrane helix</keyword>
<dbReference type="KEGG" id="gqu:AWC35_21545"/>
<feature type="transmembrane region" description="Helical" evidence="6">
    <location>
        <begin position="169"/>
        <end position="196"/>
    </location>
</feature>
<evidence type="ECO:0000256" key="3">
    <source>
        <dbReference type="ARBA" id="ARBA00022692"/>
    </source>
</evidence>
<feature type="transmembrane region" description="Helical" evidence="6">
    <location>
        <begin position="272"/>
        <end position="290"/>
    </location>
</feature>
<evidence type="ECO:0000313" key="8">
    <source>
        <dbReference type="EMBL" id="ATA21712.1"/>
    </source>
</evidence>
<dbReference type="CDD" id="cd06173">
    <property type="entry name" value="MFS_MefA_like"/>
    <property type="match status" value="1"/>
</dbReference>
<dbReference type="Gene3D" id="1.20.1250.20">
    <property type="entry name" value="MFS general substrate transporter like domains"/>
    <property type="match status" value="1"/>
</dbReference>
<dbReference type="SUPFAM" id="SSF103473">
    <property type="entry name" value="MFS general substrate transporter"/>
    <property type="match status" value="1"/>
</dbReference>
<evidence type="ECO:0000256" key="6">
    <source>
        <dbReference type="SAM" id="Phobius"/>
    </source>
</evidence>
<feature type="transmembrane region" description="Helical" evidence="6">
    <location>
        <begin position="302"/>
        <end position="320"/>
    </location>
</feature>
<dbReference type="GO" id="GO:0022857">
    <property type="term" value="F:transmembrane transporter activity"/>
    <property type="evidence" value="ECO:0007669"/>
    <property type="project" value="InterPro"/>
</dbReference>
<dbReference type="RefSeq" id="WP_095848296.1">
    <property type="nucleotide sequence ID" value="NZ_CP014136.1"/>
</dbReference>
<evidence type="ECO:0000259" key="7">
    <source>
        <dbReference type="PROSITE" id="PS50850"/>
    </source>
</evidence>
<evidence type="ECO:0000256" key="2">
    <source>
        <dbReference type="ARBA" id="ARBA00022475"/>
    </source>
</evidence>
<keyword evidence="9" id="KW-1185">Reference proteome</keyword>
<evidence type="ECO:0000313" key="9">
    <source>
        <dbReference type="Proteomes" id="UP000217182"/>
    </source>
</evidence>
<feature type="transmembrane region" description="Helical" evidence="6">
    <location>
        <begin position="326"/>
        <end position="348"/>
    </location>
</feature>
<dbReference type="InterPro" id="IPR020846">
    <property type="entry name" value="MFS_dom"/>
</dbReference>
<accession>A0A250B710</accession>
<dbReference type="Pfam" id="PF07690">
    <property type="entry name" value="MFS_1"/>
    <property type="match status" value="1"/>
</dbReference>
<dbReference type="Proteomes" id="UP000217182">
    <property type="component" value="Chromosome"/>
</dbReference>
<feature type="domain" description="Major facilitator superfamily (MFS) profile" evidence="7">
    <location>
        <begin position="235"/>
        <end position="430"/>
    </location>
</feature>
<evidence type="ECO:0000256" key="1">
    <source>
        <dbReference type="ARBA" id="ARBA00004651"/>
    </source>
</evidence>
<feature type="transmembrane region" description="Helical" evidence="6">
    <location>
        <begin position="238"/>
        <end position="260"/>
    </location>
</feature>
<dbReference type="PROSITE" id="PS50850">
    <property type="entry name" value="MFS"/>
    <property type="match status" value="1"/>
</dbReference>
<dbReference type="EMBL" id="CP014136">
    <property type="protein sequence ID" value="ATA21712.1"/>
    <property type="molecule type" value="Genomic_DNA"/>
</dbReference>
<dbReference type="GO" id="GO:0005886">
    <property type="term" value="C:plasma membrane"/>
    <property type="evidence" value="ECO:0007669"/>
    <property type="project" value="UniProtKB-SubCell"/>
</dbReference>
<comment type="subcellular location">
    <subcellularLocation>
        <location evidence="1">Cell membrane</location>
        <topology evidence="1">Multi-pass membrane protein</topology>
    </subcellularLocation>
</comment>